<keyword evidence="7 9" id="KW-0472">Membrane</keyword>
<dbReference type="Pfam" id="PF03567">
    <property type="entry name" value="Sulfotransfer_2"/>
    <property type="match status" value="1"/>
</dbReference>
<accession>E4WU72</accession>
<keyword evidence="11" id="KW-1185">Reference proteome</keyword>
<evidence type="ECO:0000256" key="3">
    <source>
        <dbReference type="ARBA" id="ARBA00022679"/>
    </source>
</evidence>
<evidence type="ECO:0000256" key="4">
    <source>
        <dbReference type="ARBA" id="ARBA00022692"/>
    </source>
</evidence>
<keyword evidence="9" id="KW-0119">Carbohydrate metabolism</keyword>
<dbReference type="AlphaFoldDB" id="E4WU72"/>
<proteinExistence type="inferred from homology"/>
<keyword evidence="3 9" id="KW-0808">Transferase</keyword>
<comment type="subcellular location">
    <subcellularLocation>
        <location evidence="1 9">Golgi apparatus membrane</location>
        <topology evidence="1 9">Single-pass type II membrane protein</topology>
    </subcellularLocation>
</comment>
<evidence type="ECO:0000256" key="1">
    <source>
        <dbReference type="ARBA" id="ARBA00004323"/>
    </source>
</evidence>
<keyword evidence="8 9" id="KW-0325">Glycoprotein</keyword>
<comment type="similarity">
    <text evidence="2 9">Belongs to the sulfotransferase 2 family.</text>
</comment>
<dbReference type="GO" id="GO:0008146">
    <property type="term" value="F:sulfotransferase activity"/>
    <property type="evidence" value="ECO:0007669"/>
    <property type="project" value="InterPro"/>
</dbReference>
<protein>
    <recommendedName>
        <fullName evidence="9">Carbohydrate sulfotransferase</fullName>
        <ecNumber evidence="9">2.8.2.-</ecNumber>
    </recommendedName>
</protein>
<dbReference type="InterPro" id="IPR005331">
    <property type="entry name" value="Sulfotransferase"/>
</dbReference>
<reference evidence="10" key="1">
    <citation type="journal article" date="2010" name="Science">
        <title>Plasticity of animal genome architecture unmasked by rapid evolution of a pelagic tunicate.</title>
        <authorList>
            <person name="Denoeud F."/>
            <person name="Henriet S."/>
            <person name="Mungpakdee S."/>
            <person name="Aury J.M."/>
            <person name="Da Silva C."/>
            <person name="Brinkmann H."/>
            <person name="Mikhaleva J."/>
            <person name="Olsen L.C."/>
            <person name="Jubin C."/>
            <person name="Canestro C."/>
            <person name="Bouquet J.M."/>
            <person name="Danks G."/>
            <person name="Poulain J."/>
            <person name="Campsteijn C."/>
            <person name="Adamski M."/>
            <person name="Cross I."/>
            <person name="Yadetie F."/>
            <person name="Muffato M."/>
            <person name="Louis A."/>
            <person name="Butcher S."/>
            <person name="Tsagkogeorga G."/>
            <person name="Konrad A."/>
            <person name="Singh S."/>
            <person name="Jensen M.F."/>
            <person name="Cong E.H."/>
            <person name="Eikeseth-Otteraa H."/>
            <person name="Noel B."/>
            <person name="Anthouard V."/>
            <person name="Porcel B.M."/>
            <person name="Kachouri-Lafond R."/>
            <person name="Nishino A."/>
            <person name="Ugolini M."/>
            <person name="Chourrout P."/>
            <person name="Nishida H."/>
            <person name="Aasland R."/>
            <person name="Huzurbazar S."/>
            <person name="Westhof E."/>
            <person name="Delsuc F."/>
            <person name="Lehrach H."/>
            <person name="Reinhardt R."/>
            <person name="Weissenbach J."/>
            <person name="Roy S.W."/>
            <person name="Artiguenave F."/>
            <person name="Postlethwait J.H."/>
            <person name="Manak J.R."/>
            <person name="Thompson E.M."/>
            <person name="Jaillon O."/>
            <person name="Du Pasquier L."/>
            <person name="Boudinot P."/>
            <person name="Liberles D.A."/>
            <person name="Volff J.N."/>
            <person name="Philippe H."/>
            <person name="Lenhard B."/>
            <person name="Roest Crollius H."/>
            <person name="Wincker P."/>
            <person name="Chourrout D."/>
        </authorList>
    </citation>
    <scope>NUCLEOTIDE SEQUENCE [LARGE SCALE GENOMIC DNA]</scope>
</reference>
<evidence type="ECO:0000256" key="5">
    <source>
        <dbReference type="ARBA" id="ARBA00022989"/>
    </source>
</evidence>
<keyword evidence="9" id="KW-0735">Signal-anchor</keyword>
<comment type="caution">
    <text evidence="9">Lacks conserved residue(s) required for the propagation of feature annotation.</text>
</comment>
<evidence type="ECO:0000256" key="6">
    <source>
        <dbReference type="ARBA" id="ARBA00023034"/>
    </source>
</evidence>
<evidence type="ECO:0000256" key="2">
    <source>
        <dbReference type="ARBA" id="ARBA00006339"/>
    </source>
</evidence>
<dbReference type="PANTHER" id="PTHR12137">
    <property type="entry name" value="CARBOHYDRATE SULFOTRANSFERASE"/>
    <property type="match status" value="1"/>
</dbReference>
<evidence type="ECO:0000256" key="8">
    <source>
        <dbReference type="ARBA" id="ARBA00023180"/>
    </source>
</evidence>
<keyword evidence="6 9" id="KW-0333">Golgi apparatus</keyword>
<evidence type="ECO:0000313" key="11">
    <source>
        <dbReference type="Proteomes" id="UP000001307"/>
    </source>
</evidence>
<name>E4WU72_OIKDI</name>
<keyword evidence="4 9" id="KW-0812">Transmembrane</keyword>
<dbReference type="EMBL" id="FN653016">
    <property type="protein sequence ID" value="CBY07082.1"/>
    <property type="molecule type" value="Genomic_DNA"/>
</dbReference>
<dbReference type="EC" id="2.8.2.-" evidence="9"/>
<keyword evidence="5 9" id="KW-1133">Transmembrane helix</keyword>
<organism evidence="10">
    <name type="scientific">Oikopleura dioica</name>
    <name type="common">Tunicate</name>
    <dbReference type="NCBI Taxonomy" id="34765"/>
    <lineage>
        <taxon>Eukaryota</taxon>
        <taxon>Metazoa</taxon>
        <taxon>Chordata</taxon>
        <taxon>Tunicata</taxon>
        <taxon>Appendicularia</taxon>
        <taxon>Copelata</taxon>
        <taxon>Oikopleuridae</taxon>
        <taxon>Oikopleura</taxon>
    </lineage>
</organism>
<evidence type="ECO:0000256" key="9">
    <source>
        <dbReference type="RuleBase" id="RU364020"/>
    </source>
</evidence>
<evidence type="ECO:0000313" key="10">
    <source>
        <dbReference type="EMBL" id="CBY07082.1"/>
    </source>
</evidence>
<dbReference type="Proteomes" id="UP000001307">
    <property type="component" value="Unassembled WGS sequence"/>
</dbReference>
<feature type="transmembrane region" description="Helical" evidence="9">
    <location>
        <begin position="71"/>
        <end position="91"/>
    </location>
</feature>
<dbReference type="InParanoid" id="E4WU72"/>
<dbReference type="PANTHER" id="PTHR12137:SF54">
    <property type="entry name" value="CARBOHYDRATE SULFOTRANSFERASE"/>
    <property type="match status" value="1"/>
</dbReference>
<feature type="transmembrane region" description="Helical" evidence="9">
    <location>
        <begin position="26"/>
        <end position="50"/>
    </location>
</feature>
<feature type="transmembrane region" description="Helical" evidence="9">
    <location>
        <begin position="128"/>
        <end position="151"/>
    </location>
</feature>
<dbReference type="GO" id="GO:0016051">
    <property type="term" value="P:carbohydrate biosynthetic process"/>
    <property type="evidence" value="ECO:0007669"/>
    <property type="project" value="InterPro"/>
</dbReference>
<dbReference type="GO" id="GO:0000139">
    <property type="term" value="C:Golgi membrane"/>
    <property type="evidence" value="ECO:0007669"/>
    <property type="project" value="UniProtKB-SubCell"/>
</dbReference>
<dbReference type="OrthoDB" id="2019940at2759"/>
<sequence length="1138" mass="129683">MSSVREVNSWQDAYIFCLQPNFQDDLWLFMIFAAIQVSLAGLKLTSFFINRWARGSKVGNGDDDEDNVGDNGASGGISIMGVLTLIAVGVYLNTFLFAVALIFICGLVAAFVIDILTRRRGRSITFRMFLGGTIVLSIAASFFGATGIMGLKYLQDDCRDEIEIYFEDPSSYLNTYKDYAAEELFGSNDKPTRESIFATEKDNEIIGDKIIGEPYTFTVGENTENPFYVTSFIYRKRATKNNILNLKISTATYTYSDDKIFGLTVDETSQDCFSLVGEYFDEVDGYISCPVKYYSPTDNYRAYEEATKIIVKKDGCAYDTENLTCNSNSKAFPLCCSQFTSEYTKGKDCYCLNKLEDASCGFESKCTYDPATLDISKKEQRIKYCKHNSNTANVWCPKATLDEGDWTWEKECHDEITDNDLLLACCKPLQQNFIHKWSQYGVSESNQNDMTPEACRSAVVKECMSATEYNEGCCDSTNHHAECKTCLDGPSAATSASERLHSQDCGYESCINETNMHKKKACCQKTQTTFGFIFASGTTCHAAINYAECDDNSSLACQTTIDNCKLGKDCFPACCNGLKFDFYNDKSVKSSLESDCFLQAPELIQTIHDYDNHIGQYIYHHSGSSASRKSCKTGTGIIDPKCCNPSGYPNQQPDDPCYCHKKVNASQAKCTKIHHSECKPGHAAYPQCCFDIGDFFGSGSFCECRLNEDPEEQPSKCNDVDTSKVPFDLIEICPNPCADYKALLSDEYETKQVEQKIIDDYVYEDEDDEDYENANLTDFSEGIELTGTKIEHNEEWRQLDSKMKNRVIYLRRTCQMRRKIQNLVDKDDFDGIFKLHKQIYDLNNELPADDKTPLQCNPPSFSKKKNQARFIKGRRTSHTDIFHEPNLNLTICLPPKCGTTNWQNALASISGHHGRAQTPRMTPSDYADNSFVNKISKLKVLNTRNPFQRLVSAWRDKFFVKHNPRRQGYFLPSIRVFEGPYEKDERYSCSFEAFASSRAANPSEFVNNRHWRTVHWECSPCHFEYDLILHLEDVDKEYDYAWEKIADVKPVLREQYKNSPMAKHHPSWYWRNVPKDVAKKIYMIYFMALGYSPEECMRYIDSASEADVLTFENIVKARSNLNHPELYLNQSYLHEVCY</sequence>
<dbReference type="InterPro" id="IPR018011">
    <property type="entry name" value="Carb_sulfotrans_8-10"/>
</dbReference>
<feature type="transmembrane region" description="Helical" evidence="9">
    <location>
        <begin position="97"/>
        <end position="116"/>
    </location>
</feature>
<gene>
    <name evidence="10" type="ORF">GSOID_T00006166001</name>
</gene>
<evidence type="ECO:0000256" key="7">
    <source>
        <dbReference type="ARBA" id="ARBA00023136"/>
    </source>
</evidence>